<dbReference type="EMBL" id="UYSU01049279">
    <property type="protein sequence ID" value="VDM06165.1"/>
    <property type="molecule type" value="Genomic_DNA"/>
</dbReference>
<evidence type="ECO:0000256" key="3">
    <source>
        <dbReference type="SAM" id="MobiDB-lite"/>
    </source>
</evidence>
<evidence type="ECO:0000313" key="4">
    <source>
        <dbReference type="EMBL" id="VDM06165.1"/>
    </source>
</evidence>
<evidence type="ECO:0000313" key="5">
    <source>
        <dbReference type="Proteomes" id="UP000275846"/>
    </source>
</evidence>
<dbReference type="PANTHER" id="PTHR24223">
    <property type="entry name" value="ATP-BINDING CASSETTE SUB-FAMILY C"/>
    <property type="match status" value="1"/>
</dbReference>
<accession>A0A3P7F9H5</accession>
<keyword evidence="1" id="KW-0547">Nucleotide-binding</keyword>
<name>A0A3P7F9H5_SCHSO</name>
<keyword evidence="5" id="KW-1185">Reference proteome</keyword>
<dbReference type="Proteomes" id="UP000275846">
    <property type="component" value="Unassembled WGS sequence"/>
</dbReference>
<dbReference type="AlphaFoldDB" id="A0A3P7F9H5"/>
<dbReference type="STRING" id="70667.A0A3P7F9H5"/>
<sequence length="128" mass="14160">MIDATVKYAPQQREDDNTTTTTGPSMDLQAPEKYTALRRVNLKLSGRPDERVVGIVSRTAACKSTLAAAIFCFVLAERDAFLLVEDITDGAYADHRPGPIYVDHVEISKLGLHEVRSRFSILPQVSLQ</sequence>
<proteinExistence type="predicted"/>
<feature type="region of interest" description="Disordered" evidence="3">
    <location>
        <begin position="1"/>
        <end position="27"/>
    </location>
</feature>
<reference evidence="4 5" key="1">
    <citation type="submission" date="2018-11" db="EMBL/GenBank/DDBJ databases">
        <authorList>
            <consortium name="Pathogen Informatics"/>
        </authorList>
    </citation>
    <scope>NUCLEOTIDE SEQUENCE [LARGE SCALE GENOMIC DNA]</scope>
    <source>
        <strain evidence="4 5">NST_G2</strain>
    </source>
</reference>
<gene>
    <name evidence="4" type="ORF">SSLN_LOCUS19779</name>
</gene>
<dbReference type="Gene3D" id="3.40.50.300">
    <property type="entry name" value="P-loop containing nucleotide triphosphate hydrolases"/>
    <property type="match status" value="1"/>
</dbReference>
<protein>
    <submittedName>
        <fullName evidence="4">Uncharacterized protein</fullName>
    </submittedName>
</protein>
<keyword evidence="2" id="KW-0067">ATP-binding</keyword>
<dbReference type="GO" id="GO:0016020">
    <property type="term" value="C:membrane"/>
    <property type="evidence" value="ECO:0007669"/>
    <property type="project" value="TreeGrafter"/>
</dbReference>
<dbReference type="GO" id="GO:0005524">
    <property type="term" value="F:ATP binding"/>
    <property type="evidence" value="ECO:0007669"/>
    <property type="project" value="UniProtKB-KW"/>
</dbReference>
<organism evidence="4 5">
    <name type="scientific">Schistocephalus solidus</name>
    <name type="common">Tapeworm</name>
    <dbReference type="NCBI Taxonomy" id="70667"/>
    <lineage>
        <taxon>Eukaryota</taxon>
        <taxon>Metazoa</taxon>
        <taxon>Spiralia</taxon>
        <taxon>Lophotrochozoa</taxon>
        <taxon>Platyhelminthes</taxon>
        <taxon>Cestoda</taxon>
        <taxon>Eucestoda</taxon>
        <taxon>Diphyllobothriidea</taxon>
        <taxon>Diphyllobothriidae</taxon>
        <taxon>Schistocephalus</taxon>
    </lineage>
</organism>
<dbReference type="InterPro" id="IPR027417">
    <property type="entry name" value="P-loop_NTPase"/>
</dbReference>
<dbReference type="GO" id="GO:0042626">
    <property type="term" value="F:ATPase-coupled transmembrane transporter activity"/>
    <property type="evidence" value="ECO:0007669"/>
    <property type="project" value="TreeGrafter"/>
</dbReference>
<evidence type="ECO:0000256" key="2">
    <source>
        <dbReference type="ARBA" id="ARBA00022840"/>
    </source>
</evidence>
<dbReference type="InterPro" id="IPR050173">
    <property type="entry name" value="ABC_transporter_C-like"/>
</dbReference>
<evidence type="ECO:0000256" key="1">
    <source>
        <dbReference type="ARBA" id="ARBA00022741"/>
    </source>
</evidence>
<dbReference type="OrthoDB" id="6500128at2759"/>